<organism evidence="2 3">
    <name type="scientific">Ficus carica</name>
    <name type="common">Common fig</name>
    <dbReference type="NCBI Taxonomy" id="3494"/>
    <lineage>
        <taxon>Eukaryota</taxon>
        <taxon>Viridiplantae</taxon>
        <taxon>Streptophyta</taxon>
        <taxon>Embryophyta</taxon>
        <taxon>Tracheophyta</taxon>
        <taxon>Spermatophyta</taxon>
        <taxon>Magnoliopsida</taxon>
        <taxon>eudicotyledons</taxon>
        <taxon>Gunneridae</taxon>
        <taxon>Pentapetalae</taxon>
        <taxon>rosids</taxon>
        <taxon>fabids</taxon>
        <taxon>Rosales</taxon>
        <taxon>Moraceae</taxon>
        <taxon>Ficeae</taxon>
        <taxon>Ficus</taxon>
    </lineage>
</organism>
<evidence type="ECO:0000256" key="1">
    <source>
        <dbReference type="SAM" id="MobiDB-lite"/>
    </source>
</evidence>
<feature type="compositionally biased region" description="Basic and acidic residues" evidence="1">
    <location>
        <begin position="154"/>
        <end position="186"/>
    </location>
</feature>
<dbReference type="Proteomes" id="UP001187192">
    <property type="component" value="Unassembled WGS sequence"/>
</dbReference>
<reference evidence="2" key="1">
    <citation type="submission" date="2023-07" db="EMBL/GenBank/DDBJ databases">
        <title>draft genome sequence of fig (Ficus carica).</title>
        <authorList>
            <person name="Takahashi T."/>
            <person name="Nishimura K."/>
        </authorList>
    </citation>
    <scope>NUCLEOTIDE SEQUENCE</scope>
</reference>
<evidence type="ECO:0000313" key="3">
    <source>
        <dbReference type="Proteomes" id="UP001187192"/>
    </source>
</evidence>
<gene>
    <name evidence="2" type="ORF">TIFTF001_014128</name>
</gene>
<evidence type="ECO:0000313" key="2">
    <source>
        <dbReference type="EMBL" id="GMN44931.1"/>
    </source>
</evidence>
<feature type="region of interest" description="Disordered" evidence="1">
    <location>
        <begin position="145"/>
        <end position="210"/>
    </location>
</feature>
<dbReference type="AlphaFoldDB" id="A0AA88AQU8"/>
<keyword evidence="3" id="KW-1185">Reference proteome</keyword>
<sequence>MVGRAFPFINGEFMSFGLLDLLLCCYHFPTKSKATIIGKKLLPPPHTSFSLFSLYPFLSSLPSPITVSNHKLGQRLVTPESRHQGKIVLPLVTEREKPDCEEKAALVAGEKSLWSLQPSIARFVKNHHGLSILRSNCNKLPPSPLLLSSAQHFSDQRGKREKPEERKGKKKAMERGRESRMGREKGTIAANHHFLPGSPPRRIREGEELPEVAARSPAFDSWGRLI</sequence>
<dbReference type="EMBL" id="BTGU01000019">
    <property type="protein sequence ID" value="GMN44931.1"/>
    <property type="molecule type" value="Genomic_DNA"/>
</dbReference>
<name>A0AA88AQU8_FICCA</name>
<proteinExistence type="predicted"/>
<protein>
    <submittedName>
        <fullName evidence="2">Uncharacterized protein</fullName>
    </submittedName>
</protein>
<accession>A0AA88AQU8</accession>
<comment type="caution">
    <text evidence="2">The sequence shown here is derived from an EMBL/GenBank/DDBJ whole genome shotgun (WGS) entry which is preliminary data.</text>
</comment>